<organism evidence="1 2">
    <name type="scientific">Pseudomassariella vexata</name>
    <dbReference type="NCBI Taxonomy" id="1141098"/>
    <lineage>
        <taxon>Eukaryota</taxon>
        <taxon>Fungi</taxon>
        <taxon>Dikarya</taxon>
        <taxon>Ascomycota</taxon>
        <taxon>Pezizomycotina</taxon>
        <taxon>Sordariomycetes</taxon>
        <taxon>Xylariomycetidae</taxon>
        <taxon>Amphisphaeriales</taxon>
        <taxon>Pseudomassariaceae</taxon>
        <taxon>Pseudomassariella</taxon>
    </lineage>
</organism>
<evidence type="ECO:0000313" key="1">
    <source>
        <dbReference type="EMBL" id="ORY57554.1"/>
    </source>
</evidence>
<proteinExistence type="predicted"/>
<protein>
    <submittedName>
        <fullName evidence="1">Uncharacterized protein</fullName>
    </submittedName>
</protein>
<evidence type="ECO:0000313" key="2">
    <source>
        <dbReference type="Proteomes" id="UP000193689"/>
    </source>
</evidence>
<keyword evidence="2" id="KW-1185">Reference proteome</keyword>
<dbReference type="EMBL" id="MCFJ01000019">
    <property type="protein sequence ID" value="ORY57554.1"/>
    <property type="molecule type" value="Genomic_DNA"/>
</dbReference>
<name>A0A1Y2DEM9_9PEZI</name>
<dbReference type="Proteomes" id="UP000193689">
    <property type="component" value="Unassembled WGS sequence"/>
</dbReference>
<reference evidence="1 2" key="1">
    <citation type="submission" date="2016-07" db="EMBL/GenBank/DDBJ databases">
        <title>Pervasive Adenine N6-methylation of Active Genes in Fungi.</title>
        <authorList>
            <consortium name="DOE Joint Genome Institute"/>
            <person name="Mondo S.J."/>
            <person name="Dannebaum R.O."/>
            <person name="Kuo R.C."/>
            <person name="Labutti K."/>
            <person name="Haridas S."/>
            <person name="Kuo A."/>
            <person name="Salamov A."/>
            <person name="Ahrendt S.R."/>
            <person name="Lipzen A."/>
            <person name="Sullivan W."/>
            <person name="Andreopoulos W.B."/>
            <person name="Clum A."/>
            <person name="Lindquist E."/>
            <person name="Daum C."/>
            <person name="Ramamoorthy G.K."/>
            <person name="Gryganskyi A."/>
            <person name="Culley D."/>
            <person name="Magnuson J.K."/>
            <person name="James T.Y."/>
            <person name="O'Malley M.A."/>
            <person name="Stajich J.E."/>
            <person name="Spatafora J.W."/>
            <person name="Visel A."/>
            <person name="Grigoriev I.V."/>
        </authorList>
    </citation>
    <scope>NUCLEOTIDE SEQUENCE [LARGE SCALE GENOMIC DNA]</scope>
    <source>
        <strain evidence="1 2">CBS 129021</strain>
    </source>
</reference>
<gene>
    <name evidence="1" type="ORF">BCR38DRAFT_449440</name>
</gene>
<dbReference type="RefSeq" id="XP_040710804.1">
    <property type="nucleotide sequence ID" value="XM_040861289.1"/>
</dbReference>
<dbReference type="InParanoid" id="A0A1Y2DEM9"/>
<dbReference type="AlphaFoldDB" id="A0A1Y2DEM9"/>
<sequence>MNYAAAFIHHAGCSLFITNIVFNDAPTSHRNKVVCQGEVPTSAPLSLHEIFADSPSRREKSPRRHRRSGKVLEANMGGRDRVHCRKALNPLDGHDRGHAYADWTDELHTKCSPKEFSILQVGQRFRLDCCAFLDGCLVKHIQNLRHMGLDKSLIEK</sequence>
<accession>A0A1Y2DEM9</accession>
<comment type="caution">
    <text evidence="1">The sequence shown here is derived from an EMBL/GenBank/DDBJ whole genome shotgun (WGS) entry which is preliminary data.</text>
</comment>
<dbReference type="GeneID" id="63777501"/>